<comment type="caution">
    <text evidence="1">The sequence shown here is derived from an EMBL/GenBank/DDBJ whole genome shotgun (WGS) entry which is preliminary data.</text>
</comment>
<organism evidence="1 2">
    <name type="scientific">Racocetra persica</name>
    <dbReference type="NCBI Taxonomy" id="160502"/>
    <lineage>
        <taxon>Eukaryota</taxon>
        <taxon>Fungi</taxon>
        <taxon>Fungi incertae sedis</taxon>
        <taxon>Mucoromycota</taxon>
        <taxon>Glomeromycotina</taxon>
        <taxon>Glomeromycetes</taxon>
        <taxon>Diversisporales</taxon>
        <taxon>Gigasporaceae</taxon>
        <taxon>Racocetra</taxon>
    </lineage>
</organism>
<feature type="non-terminal residue" evidence="1">
    <location>
        <position position="1"/>
    </location>
</feature>
<name>A0ACA9PAR2_9GLOM</name>
<gene>
    <name evidence="1" type="ORF">RPERSI_LOCUS9990</name>
</gene>
<dbReference type="EMBL" id="CAJVQC010019314">
    <property type="protein sequence ID" value="CAG8700264.1"/>
    <property type="molecule type" value="Genomic_DNA"/>
</dbReference>
<evidence type="ECO:0000313" key="2">
    <source>
        <dbReference type="Proteomes" id="UP000789920"/>
    </source>
</evidence>
<proteinExistence type="predicted"/>
<evidence type="ECO:0000313" key="1">
    <source>
        <dbReference type="EMBL" id="CAG8700264.1"/>
    </source>
</evidence>
<accession>A0ACA9PAR2</accession>
<dbReference type="Proteomes" id="UP000789920">
    <property type="component" value="Unassembled WGS sequence"/>
</dbReference>
<reference evidence="1" key="1">
    <citation type="submission" date="2021-06" db="EMBL/GenBank/DDBJ databases">
        <authorList>
            <person name="Kallberg Y."/>
            <person name="Tangrot J."/>
            <person name="Rosling A."/>
        </authorList>
    </citation>
    <scope>NUCLEOTIDE SEQUENCE</scope>
    <source>
        <strain evidence="1">MA461A</strain>
    </source>
</reference>
<sequence length="101" mass="11899">YKTRIFPNTSEIEIEFEYQESENNLDNNKVAEIITDLLLSNNSEVSEIVQTIERYIQTESDDNKKPPPLLITTKEIYSTIQIVLYYEEQMNSEFSLDLEEL</sequence>
<keyword evidence="2" id="KW-1185">Reference proteome</keyword>
<protein>
    <submittedName>
        <fullName evidence="1">26917_t:CDS:1</fullName>
    </submittedName>
</protein>